<dbReference type="AlphaFoldDB" id="A0A0K2T3K8"/>
<evidence type="ECO:0000313" key="1">
    <source>
        <dbReference type="EMBL" id="CDW20360.1"/>
    </source>
</evidence>
<organism evidence="1">
    <name type="scientific">Lepeophtheirus salmonis</name>
    <name type="common">Salmon louse</name>
    <name type="synonym">Caligus salmonis</name>
    <dbReference type="NCBI Taxonomy" id="72036"/>
    <lineage>
        <taxon>Eukaryota</taxon>
        <taxon>Metazoa</taxon>
        <taxon>Ecdysozoa</taxon>
        <taxon>Arthropoda</taxon>
        <taxon>Crustacea</taxon>
        <taxon>Multicrustacea</taxon>
        <taxon>Hexanauplia</taxon>
        <taxon>Copepoda</taxon>
        <taxon>Siphonostomatoida</taxon>
        <taxon>Caligidae</taxon>
        <taxon>Lepeophtheirus</taxon>
    </lineage>
</organism>
<accession>A0A0K2T3K8</accession>
<name>A0A0K2T3K8_LEPSM</name>
<sequence>MRSNEGSICSVKRFGKYNSMWIHIFDCYVGEIHPNDYELIFHIVPTPHLSPSAECCLMEFKVVPTRVFKFCESKRSCRSPFLKSKYSLSD</sequence>
<dbReference type="EMBL" id="HACA01002999">
    <property type="protein sequence ID" value="CDW20360.1"/>
    <property type="molecule type" value="Transcribed_RNA"/>
</dbReference>
<proteinExistence type="predicted"/>
<protein>
    <submittedName>
        <fullName evidence="1">Uncharacterized protein</fullName>
    </submittedName>
</protein>
<reference evidence="1" key="1">
    <citation type="submission" date="2014-05" db="EMBL/GenBank/DDBJ databases">
        <authorList>
            <person name="Chronopoulou M."/>
        </authorList>
    </citation>
    <scope>NUCLEOTIDE SEQUENCE</scope>
    <source>
        <tissue evidence="1">Whole organism</tissue>
    </source>
</reference>